<dbReference type="EMBL" id="CAUYUJ010015575">
    <property type="protein sequence ID" value="CAK0855808.1"/>
    <property type="molecule type" value="Genomic_DNA"/>
</dbReference>
<name>A0ABN9U957_9DINO</name>
<protein>
    <submittedName>
        <fullName evidence="2">Uncharacterized protein</fullName>
    </submittedName>
</protein>
<accession>A0ABN9U957</accession>
<evidence type="ECO:0000313" key="3">
    <source>
        <dbReference type="Proteomes" id="UP001189429"/>
    </source>
</evidence>
<dbReference type="Proteomes" id="UP001189429">
    <property type="component" value="Unassembled WGS sequence"/>
</dbReference>
<gene>
    <name evidence="2" type="ORF">PCOR1329_LOCUS46345</name>
</gene>
<proteinExistence type="predicted"/>
<feature type="region of interest" description="Disordered" evidence="1">
    <location>
        <begin position="74"/>
        <end position="112"/>
    </location>
</feature>
<sequence length="151" mass="16149">FLLLPATEAPRTTRRSTRSPLKPACPAPPEAPTVKMTRRVSEAANEQEGSAHEDNQGQRLGGTTMSLALACAATRRGTPRGRRGYEGAWCAGGRPRGPRVPPPPQAKASPEARQLFASPDWLVGRLSQAHQACCTEGAGARFPSKNNKQLK</sequence>
<feature type="non-terminal residue" evidence="2">
    <location>
        <position position="1"/>
    </location>
</feature>
<comment type="caution">
    <text evidence="2">The sequence shown here is derived from an EMBL/GenBank/DDBJ whole genome shotgun (WGS) entry which is preliminary data.</text>
</comment>
<evidence type="ECO:0000256" key="1">
    <source>
        <dbReference type="SAM" id="MobiDB-lite"/>
    </source>
</evidence>
<feature type="region of interest" description="Disordered" evidence="1">
    <location>
        <begin position="1"/>
        <end position="60"/>
    </location>
</feature>
<keyword evidence="3" id="KW-1185">Reference proteome</keyword>
<evidence type="ECO:0000313" key="2">
    <source>
        <dbReference type="EMBL" id="CAK0855808.1"/>
    </source>
</evidence>
<feature type="compositionally biased region" description="Low complexity" evidence="1">
    <location>
        <begin position="1"/>
        <end position="10"/>
    </location>
</feature>
<organism evidence="2 3">
    <name type="scientific">Prorocentrum cordatum</name>
    <dbReference type="NCBI Taxonomy" id="2364126"/>
    <lineage>
        <taxon>Eukaryota</taxon>
        <taxon>Sar</taxon>
        <taxon>Alveolata</taxon>
        <taxon>Dinophyceae</taxon>
        <taxon>Prorocentrales</taxon>
        <taxon>Prorocentraceae</taxon>
        <taxon>Prorocentrum</taxon>
    </lineage>
</organism>
<reference evidence="2" key="1">
    <citation type="submission" date="2023-10" db="EMBL/GenBank/DDBJ databases">
        <authorList>
            <person name="Chen Y."/>
            <person name="Shah S."/>
            <person name="Dougan E. K."/>
            <person name="Thang M."/>
            <person name="Chan C."/>
        </authorList>
    </citation>
    <scope>NUCLEOTIDE SEQUENCE [LARGE SCALE GENOMIC DNA]</scope>
</reference>